<evidence type="ECO:0000256" key="17">
    <source>
        <dbReference type="ARBA" id="ARBA00023180"/>
    </source>
</evidence>
<evidence type="ECO:0000256" key="13">
    <source>
        <dbReference type="ARBA" id="ARBA00022833"/>
    </source>
</evidence>
<evidence type="ECO:0000256" key="3">
    <source>
        <dbReference type="ARBA" id="ARBA00004555"/>
    </source>
</evidence>
<evidence type="ECO:0000256" key="7">
    <source>
        <dbReference type="ARBA" id="ARBA00022645"/>
    </source>
</evidence>
<evidence type="ECO:0000256" key="6">
    <source>
        <dbReference type="ARBA" id="ARBA00022525"/>
    </source>
</evidence>
<dbReference type="EMBL" id="VSSQ01000242">
    <property type="protein sequence ID" value="MPL87623.1"/>
    <property type="molecule type" value="Genomic_DNA"/>
</dbReference>
<dbReference type="GO" id="GO:0005764">
    <property type="term" value="C:lysosome"/>
    <property type="evidence" value="ECO:0007669"/>
    <property type="project" value="UniProtKB-SubCell"/>
</dbReference>
<dbReference type="GO" id="GO:0006508">
    <property type="term" value="P:proteolysis"/>
    <property type="evidence" value="ECO:0007669"/>
    <property type="project" value="UniProtKB-KW"/>
</dbReference>
<evidence type="ECO:0000256" key="4">
    <source>
        <dbReference type="ARBA" id="ARBA00004613"/>
    </source>
</evidence>
<comment type="subunit">
    <text evidence="19">Homodimer. The monomeric form is inactive while the homodimer is active.</text>
</comment>
<organism evidence="22">
    <name type="scientific">bioreactor metagenome</name>
    <dbReference type="NCBI Taxonomy" id="1076179"/>
    <lineage>
        <taxon>unclassified sequences</taxon>
        <taxon>metagenomes</taxon>
        <taxon>ecological metagenomes</taxon>
    </lineage>
</organism>
<evidence type="ECO:0000256" key="9">
    <source>
        <dbReference type="ARBA" id="ARBA00022723"/>
    </source>
</evidence>
<feature type="domain" description="Peptidase M28" evidence="21">
    <location>
        <begin position="306"/>
        <end position="508"/>
    </location>
</feature>
<keyword evidence="10" id="KW-0732">Signal</keyword>
<dbReference type="InterPro" id="IPR039866">
    <property type="entry name" value="CPQ"/>
</dbReference>
<evidence type="ECO:0000256" key="2">
    <source>
        <dbReference type="ARBA" id="ARBA00004371"/>
    </source>
</evidence>
<dbReference type="GO" id="GO:0005576">
    <property type="term" value="C:extracellular region"/>
    <property type="evidence" value="ECO:0007669"/>
    <property type="project" value="UniProtKB-SubCell"/>
</dbReference>
<name>A0A644VA31_9ZZZZ</name>
<keyword evidence="18" id="KW-0458">Lysosome</keyword>
<keyword evidence="11" id="KW-0378">Hydrolase</keyword>
<dbReference type="InterPro" id="IPR007484">
    <property type="entry name" value="Peptidase_M28"/>
</dbReference>
<evidence type="ECO:0000256" key="11">
    <source>
        <dbReference type="ARBA" id="ARBA00022801"/>
    </source>
</evidence>
<dbReference type="Gene3D" id="3.50.30.30">
    <property type="match status" value="1"/>
</dbReference>
<evidence type="ECO:0000256" key="19">
    <source>
        <dbReference type="ARBA" id="ARBA00025833"/>
    </source>
</evidence>
<dbReference type="Pfam" id="PF04389">
    <property type="entry name" value="Peptidase_M28"/>
    <property type="match status" value="1"/>
</dbReference>
<dbReference type="AlphaFoldDB" id="A0A644VA31"/>
<dbReference type="Gene3D" id="3.40.630.10">
    <property type="entry name" value="Zn peptidases"/>
    <property type="match status" value="2"/>
</dbReference>
<dbReference type="SUPFAM" id="SSF53187">
    <property type="entry name" value="Zn-dependent exopeptidases"/>
    <property type="match status" value="1"/>
</dbReference>
<keyword evidence="16" id="KW-0865">Zymogen</keyword>
<keyword evidence="15" id="KW-0482">Metalloprotease</keyword>
<gene>
    <name evidence="22" type="ORF">SDC9_33624</name>
</gene>
<dbReference type="PANTHER" id="PTHR12053:SF3">
    <property type="entry name" value="CARBOXYPEPTIDASE Q"/>
    <property type="match status" value="1"/>
</dbReference>
<evidence type="ECO:0000256" key="12">
    <source>
        <dbReference type="ARBA" id="ARBA00022824"/>
    </source>
</evidence>
<keyword evidence="12" id="KW-0256">Endoplasmic reticulum</keyword>
<evidence type="ECO:0000256" key="10">
    <source>
        <dbReference type="ARBA" id="ARBA00022729"/>
    </source>
</evidence>
<sequence length="528" mass="59726">MINFKKKTALIVAVTLLFAGQTIAQPKAQMSASDHDNVVSNIIKIGQTDNRTMHHLDVLTNRIGGRLLGSDAYENATYWAADLYKKWGLEVVVQEVGQLPVGFNRGPWFGRMLSENGMVLHFATPSYTSGTKGVQRGHVVKEPKSRAEFERMKGKLKGAWVLITGINEGWPVDYSEYGDTLRSQIIQENLKIQRYNDSIMRINRANPQKPQLERKPLKDAPALFYKEMRDAGILGIIQSSHVPIRALYDRKNIEYMSWDELPTCPDIKLSEHQFKVIEQMVNERRYFQLEFDIRNHFKPGPVKYHNVLGIIRGTEFPDQYVMSGGHLDAFDVATGGVDCGTGVAPNLEAARMIMQAGGKPKRSIVFCLWAGEEFGLWGSKFWVENSKDKLEYISNYFNRDGGPTITNSITVPPAMFDAFKQATSRLNEINQEFPFTLYKREGEARPKPTTAGGSDHAHFAINGVPTISFGNADPKGYDFNYGEIWHTERDTYNMSIPEYMEHTSTVMAVVLYNLANQDKILSRKGLYN</sequence>
<reference evidence="22" key="1">
    <citation type="submission" date="2019-08" db="EMBL/GenBank/DDBJ databases">
        <authorList>
            <person name="Kucharzyk K."/>
            <person name="Murdoch R.W."/>
            <person name="Higgins S."/>
            <person name="Loffler F."/>
        </authorList>
    </citation>
    <scope>NUCLEOTIDE SEQUENCE</scope>
</reference>
<evidence type="ECO:0000256" key="15">
    <source>
        <dbReference type="ARBA" id="ARBA00023049"/>
    </source>
</evidence>
<comment type="subcellular location">
    <subcellularLocation>
        <location evidence="1">Endoplasmic reticulum</location>
    </subcellularLocation>
    <subcellularLocation>
        <location evidence="3">Golgi apparatus</location>
    </subcellularLocation>
    <subcellularLocation>
        <location evidence="2">Lysosome</location>
    </subcellularLocation>
    <subcellularLocation>
        <location evidence="4">Secreted</location>
    </subcellularLocation>
</comment>
<dbReference type="GO" id="GO:0005783">
    <property type="term" value="C:endoplasmic reticulum"/>
    <property type="evidence" value="ECO:0007669"/>
    <property type="project" value="UniProtKB-SubCell"/>
</dbReference>
<keyword evidence="7" id="KW-0121">Carboxypeptidase</keyword>
<evidence type="ECO:0000256" key="20">
    <source>
        <dbReference type="ARBA" id="ARBA00033328"/>
    </source>
</evidence>
<evidence type="ECO:0000259" key="21">
    <source>
        <dbReference type="Pfam" id="PF04389"/>
    </source>
</evidence>
<keyword evidence="8" id="KW-0645">Protease</keyword>
<evidence type="ECO:0000256" key="1">
    <source>
        <dbReference type="ARBA" id="ARBA00004240"/>
    </source>
</evidence>
<dbReference type="GO" id="GO:0005794">
    <property type="term" value="C:Golgi apparatus"/>
    <property type="evidence" value="ECO:0007669"/>
    <property type="project" value="UniProtKB-SubCell"/>
</dbReference>
<keyword evidence="9" id="KW-0479">Metal-binding</keyword>
<evidence type="ECO:0000256" key="16">
    <source>
        <dbReference type="ARBA" id="ARBA00023145"/>
    </source>
</evidence>
<keyword evidence="17" id="KW-0325">Glycoprotein</keyword>
<keyword evidence="13" id="KW-0862">Zinc</keyword>
<dbReference type="GO" id="GO:0046872">
    <property type="term" value="F:metal ion binding"/>
    <property type="evidence" value="ECO:0007669"/>
    <property type="project" value="UniProtKB-KW"/>
</dbReference>
<keyword evidence="14" id="KW-0333">Golgi apparatus</keyword>
<keyword evidence="6" id="KW-0964">Secreted</keyword>
<dbReference type="GO" id="GO:0070573">
    <property type="term" value="F:metallodipeptidase activity"/>
    <property type="evidence" value="ECO:0007669"/>
    <property type="project" value="InterPro"/>
</dbReference>
<evidence type="ECO:0000256" key="18">
    <source>
        <dbReference type="ARBA" id="ARBA00023228"/>
    </source>
</evidence>
<evidence type="ECO:0000256" key="8">
    <source>
        <dbReference type="ARBA" id="ARBA00022670"/>
    </source>
</evidence>
<protein>
    <recommendedName>
        <fullName evidence="5">Carboxypeptidase Q</fullName>
    </recommendedName>
    <alternativeName>
        <fullName evidence="20">Plasma glutamate carboxypeptidase</fullName>
    </alternativeName>
</protein>
<evidence type="ECO:0000313" key="22">
    <source>
        <dbReference type="EMBL" id="MPL87623.1"/>
    </source>
</evidence>
<evidence type="ECO:0000256" key="14">
    <source>
        <dbReference type="ARBA" id="ARBA00023034"/>
    </source>
</evidence>
<comment type="caution">
    <text evidence="22">The sequence shown here is derived from an EMBL/GenBank/DDBJ whole genome shotgun (WGS) entry which is preliminary data.</text>
</comment>
<dbReference type="PANTHER" id="PTHR12053">
    <property type="entry name" value="PROTEASE FAMILY M28 PLASMA GLUTAMATE CARBOXYPEPTIDASE-RELATED"/>
    <property type="match status" value="1"/>
</dbReference>
<evidence type="ECO:0000256" key="5">
    <source>
        <dbReference type="ARBA" id="ARBA00014116"/>
    </source>
</evidence>
<accession>A0A644VA31</accession>
<proteinExistence type="predicted"/>
<dbReference type="GO" id="GO:0004180">
    <property type="term" value="F:carboxypeptidase activity"/>
    <property type="evidence" value="ECO:0007669"/>
    <property type="project" value="UniProtKB-KW"/>
</dbReference>